<dbReference type="EMBL" id="QFQP01000026">
    <property type="protein sequence ID" value="PZR08196.1"/>
    <property type="molecule type" value="Genomic_DNA"/>
</dbReference>
<proteinExistence type="predicted"/>
<dbReference type="AlphaFoldDB" id="A0A2W5T7A3"/>
<feature type="domain" description="Flagellar motor switch protein FliN-like C-terminal" evidence="1">
    <location>
        <begin position="362"/>
        <end position="427"/>
    </location>
</feature>
<evidence type="ECO:0000313" key="3">
    <source>
        <dbReference type="Proteomes" id="UP000249061"/>
    </source>
</evidence>
<dbReference type="SUPFAM" id="SSF101801">
    <property type="entry name" value="Surface presentation of antigens (SPOA)"/>
    <property type="match status" value="1"/>
</dbReference>
<evidence type="ECO:0000259" key="1">
    <source>
        <dbReference type="Pfam" id="PF01052"/>
    </source>
</evidence>
<dbReference type="Pfam" id="PF01052">
    <property type="entry name" value="FliMN_C"/>
    <property type="match status" value="1"/>
</dbReference>
<dbReference type="InterPro" id="IPR001543">
    <property type="entry name" value="FliN-like_C"/>
</dbReference>
<comment type="caution">
    <text evidence="2">The sequence shown here is derived from an EMBL/GenBank/DDBJ whole genome shotgun (WGS) entry which is preliminary data.</text>
</comment>
<reference evidence="2 3" key="1">
    <citation type="submission" date="2017-08" db="EMBL/GenBank/DDBJ databases">
        <title>Infants hospitalized years apart are colonized by the same room-sourced microbial strains.</title>
        <authorList>
            <person name="Brooks B."/>
            <person name="Olm M.R."/>
            <person name="Firek B.A."/>
            <person name="Baker R."/>
            <person name="Thomas B.C."/>
            <person name="Morowitz M.J."/>
            <person name="Banfield J.F."/>
        </authorList>
    </citation>
    <scope>NUCLEOTIDE SEQUENCE [LARGE SCALE GENOMIC DNA]</scope>
    <source>
        <strain evidence="2">S2_003_000_R2_14</strain>
    </source>
</reference>
<dbReference type="Proteomes" id="UP000249061">
    <property type="component" value="Unassembled WGS sequence"/>
</dbReference>
<protein>
    <submittedName>
        <fullName evidence="2">YscQ/HrcQ family type III secretion apparatus protein</fullName>
    </submittedName>
</protein>
<dbReference type="Gene3D" id="2.30.330.10">
    <property type="entry name" value="SpoA-like"/>
    <property type="match status" value="1"/>
</dbReference>
<gene>
    <name evidence="2" type="ORF">DI536_25135</name>
</gene>
<sequence>MRWHRPWSCGTASPAADSRDFQTAEFITGAPGAAPEKGPPMSRSNRNDMTVTSTLSATMPSPAEVPPVAAARVRLAPLQKLTRAHFAASLRPAAVESMKAAASRIAQKVGAQLKTPLVADAKLLPSTLHPFSHVAAHALFVLLECAGEGIAVVELDLLATGALLHRIAGARETMGPPQKLSSIEEAALGWLVLSALSELRSEAALAPFAPRLLTVTMDRGEALRTLDARRRHLAVQIDLQLGETRCGARVLVPALWAQSKLDALPEEAPATLHEAVAAATLPATIIVGSSLLPPGEAGSLTVGDVVFIGGVERHNFGLTGPGRIVLPSFELRGSFHENGFHLNRALPRPTQESSMSQIDPSVPVEVEIELTRLRLPLHQLGTLKAGAVVPLHINAAQHVLVRIGDKAVAKAELVEIEGEIGARIIAML</sequence>
<name>A0A2W5T7A3_9BACT</name>
<organism evidence="2 3">
    <name type="scientific">Archangium gephyra</name>
    <dbReference type="NCBI Taxonomy" id="48"/>
    <lineage>
        <taxon>Bacteria</taxon>
        <taxon>Pseudomonadati</taxon>
        <taxon>Myxococcota</taxon>
        <taxon>Myxococcia</taxon>
        <taxon>Myxococcales</taxon>
        <taxon>Cystobacterineae</taxon>
        <taxon>Archangiaceae</taxon>
        <taxon>Archangium</taxon>
    </lineage>
</organism>
<dbReference type="InterPro" id="IPR036429">
    <property type="entry name" value="SpoA-like_sf"/>
</dbReference>
<evidence type="ECO:0000313" key="2">
    <source>
        <dbReference type="EMBL" id="PZR08196.1"/>
    </source>
</evidence>
<accession>A0A2W5T7A3</accession>